<dbReference type="PANTHER" id="PTHR34183:SF1">
    <property type="entry name" value="ENDOLYTIC PEPTIDOGLYCAN TRANSGLYCOSYLASE RLPA"/>
    <property type="match status" value="1"/>
</dbReference>
<keyword evidence="7 8" id="KW-0961">Cell wall biogenesis/degradation</keyword>
<keyword evidence="5 8" id="KW-0456">Lyase</keyword>
<evidence type="ECO:0000256" key="2">
    <source>
        <dbReference type="ARBA" id="ARBA00022729"/>
    </source>
</evidence>
<dbReference type="SUPFAM" id="SSF50685">
    <property type="entry name" value="Barwin-like endoglucanases"/>
    <property type="match status" value="1"/>
</dbReference>
<comment type="function">
    <text evidence="8">Lytic transglycosylase with a strong preference for naked glycan strands that lack stem peptides.</text>
</comment>
<evidence type="ECO:0000256" key="7">
    <source>
        <dbReference type="ARBA" id="ARBA00023316"/>
    </source>
</evidence>
<dbReference type="Gene3D" id="2.40.40.10">
    <property type="entry name" value="RlpA-like domain"/>
    <property type="match status" value="1"/>
</dbReference>
<dbReference type="PROSITE" id="PS51257">
    <property type="entry name" value="PROKAR_LIPOPROTEIN"/>
    <property type="match status" value="1"/>
</dbReference>
<evidence type="ECO:0000256" key="9">
    <source>
        <dbReference type="RuleBase" id="RU003495"/>
    </source>
</evidence>
<dbReference type="InterPro" id="IPR009009">
    <property type="entry name" value="RlpA-like_DPBB"/>
</dbReference>
<dbReference type="GO" id="GO:0071555">
    <property type="term" value="P:cell wall organization"/>
    <property type="evidence" value="ECO:0007669"/>
    <property type="project" value="UniProtKB-KW"/>
</dbReference>
<dbReference type="HAMAP" id="MF_02071">
    <property type="entry name" value="RlpA"/>
    <property type="match status" value="1"/>
</dbReference>
<dbReference type="FunFam" id="3.30.70.1070:FF:000003">
    <property type="entry name" value="Endolytic peptidoglycan transglycosylase RlpA"/>
    <property type="match status" value="1"/>
</dbReference>
<dbReference type="CDD" id="cd22268">
    <property type="entry name" value="DPBB_RlpA-like"/>
    <property type="match status" value="1"/>
</dbReference>
<feature type="signal peptide" evidence="11">
    <location>
        <begin position="1"/>
        <end position="18"/>
    </location>
</feature>
<protein>
    <recommendedName>
        <fullName evidence="8">Endolytic peptidoglycan transglycosylase RlpA</fullName>
        <ecNumber evidence="8">4.2.2.-</ecNumber>
    </recommendedName>
</protein>
<evidence type="ECO:0000256" key="5">
    <source>
        <dbReference type="ARBA" id="ARBA00023239"/>
    </source>
</evidence>
<gene>
    <name evidence="8 13" type="primary">rlpA</name>
    <name evidence="13" type="ORF">EI698_07880</name>
</gene>
<dbReference type="GO" id="GO:0008932">
    <property type="term" value="F:lytic endotransglycosylase activity"/>
    <property type="evidence" value="ECO:0007669"/>
    <property type="project" value="UniProtKB-UniRule"/>
</dbReference>
<dbReference type="GO" id="GO:0000270">
    <property type="term" value="P:peptidoglycan metabolic process"/>
    <property type="evidence" value="ECO:0007669"/>
    <property type="project" value="UniProtKB-UniRule"/>
</dbReference>
<evidence type="ECO:0000256" key="6">
    <source>
        <dbReference type="ARBA" id="ARBA00023288"/>
    </source>
</evidence>
<feature type="domain" description="SPOR" evidence="12">
    <location>
        <begin position="300"/>
        <end position="376"/>
    </location>
</feature>
<dbReference type="InterPro" id="IPR034718">
    <property type="entry name" value="RlpA"/>
</dbReference>
<evidence type="ECO:0000256" key="10">
    <source>
        <dbReference type="SAM" id="MobiDB-lite"/>
    </source>
</evidence>
<reference evidence="13" key="1">
    <citation type="submission" date="2018-12" db="EMBL/GenBank/DDBJ databases">
        <authorList>
            <consortium name="GenomeTrakr network: Whole genome sequencing for foodborne pathogen traceback"/>
        </authorList>
    </citation>
    <scope>NUCLEOTIDE SEQUENCE</scope>
    <source>
        <strain evidence="13">FDA00013755</strain>
    </source>
</reference>
<keyword evidence="1 8" id="KW-1003">Cell membrane</keyword>
<feature type="chain" id="PRO_5026397681" description="Endolytic peptidoglycan transglycosylase RlpA" evidence="11">
    <location>
        <begin position="19"/>
        <end position="377"/>
    </location>
</feature>
<dbReference type="NCBIfam" id="TIGR00413">
    <property type="entry name" value="rlpA"/>
    <property type="match status" value="1"/>
</dbReference>
<evidence type="ECO:0000313" key="13">
    <source>
        <dbReference type="EMBL" id="EAN5783545.1"/>
    </source>
</evidence>
<dbReference type="InterPro" id="IPR012997">
    <property type="entry name" value="RplA"/>
</dbReference>
<dbReference type="GO" id="GO:0009279">
    <property type="term" value="C:cell outer membrane"/>
    <property type="evidence" value="ECO:0007669"/>
    <property type="project" value="TreeGrafter"/>
</dbReference>
<dbReference type="InterPro" id="IPR036908">
    <property type="entry name" value="RlpA-like_sf"/>
</dbReference>
<dbReference type="Pfam" id="PF03330">
    <property type="entry name" value="DPBB_1"/>
    <property type="match status" value="1"/>
</dbReference>
<comment type="subcellular location">
    <subcellularLocation>
        <location evidence="8">Cell membrane</location>
        <topology evidence="8">Lipid-anchor</topology>
    </subcellularLocation>
</comment>
<keyword evidence="3 8" id="KW-0472">Membrane</keyword>
<dbReference type="Pfam" id="PF05036">
    <property type="entry name" value="SPOR"/>
    <property type="match status" value="1"/>
</dbReference>
<evidence type="ECO:0000259" key="12">
    <source>
        <dbReference type="PROSITE" id="PS51724"/>
    </source>
</evidence>
<evidence type="ECO:0000256" key="1">
    <source>
        <dbReference type="ARBA" id="ARBA00022475"/>
    </source>
</evidence>
<evidence type="ECO:0000256" key="4">
    <source>
        <dbReference type="ARBA" id="ARBA00023139"/>
    </source>
</evidence>
<sequence>MRKQLPVICVAAGIVLLAACTNDGGQQQTTVAPQPAVCNGPTVEISGAEPRYEPLNPTANQDYQRDGKSYKIVQDPSRFSQAGLAAIYDAEPGSNLTASGEMFDPMQLTAAHPTLPIPSYARITNLANGRMIVVRINDRGPYGTDRVISLSRAAADRLNTSNNTKVRIDPIIVAPDGSLSGPGMACTTVAKQTYALPPRPDLSGGMGSASSAPAQPQGDVLPVSNATLKSDDTTGAPVSSSGFLGAPTTLAPGVLEGNEPTPAPQPAPVSAPATAPATATPVSAPAAAAPVSAPVSAPAAAASGRFVVQVGAVSDQTRAQQYQQRLSQQFSVPGRVIQNGAVWRIQLGPFASKAEASALQQRLQTEAQLQSFIASAQ</sequence>
<feature type="compositionally biased region" description="Low complexity" evidence="10">
    <location>
        <begin position="208"/>
        <end position="218"/>
    </location>
</feature>
<comment type="similarity">
    <text evidence="8 9">Belongs to the RlpA family.</text>
</comment>
<comment type="caution">
    <text evidence="13">The sequence shown here is derived from an EMBL/GenBank/DDBJ whole genome shotgun (WGS) entry which is preliminary data.</text>
</comment>
<dbReference type="EC" id="4.2.2.-" evidence="8"/>
<accession>A0A5T3M4W5</accession>
<dbReference type="SUPFAM" id="SSF110997">
    <property type="entry name" value="Sporulation related repeat"/>
    <property type="match status" value="1"/>
</dbReference>
<dbReference type="GO" id="GO:0005886">
    <property type="term" value="C:plasma membrane"/>
    <property type="evidence" value="ECO:0007669"/>
    <property type="project" value="UniProtKB-SubCell"/>
</dbReference>
<dbReference type="InterPro" id="IPR007730">
    <property type="entry name" value="SPOR-like_dom"/>
</dbReference>
<dbReference type="AlphaFoldDB" id="A0A5T3M4W5"/>
<keyword evidence="4 8" id="KW-0564">Palmitate</keyword>
<dbReference type="NCBIfam" id="NF007953">
    <property type="entry name" value="PRK10672.1"/>
    <property type="match status" value="1"/>
</dbReference>
<keyword evidence="2 11" id="KW-0732">Signal</keyword>
<feature type="region of interest" description="Disordered" evidence="10">
    <location>
        <begin position="196"/>
        <end position="277"/>
    </location>
</feature>
<dbReference type="GO" id="GO:0042834">
    <property type="term" value="F:peptidoglycan binding"/>
    <property type="evidence" value="ECO:0007669"/>
    <property type="project" value="InterPro"/>
</dbReference>
<evidence type="ECO:0000256" key="3">
    <source>
        <dbReference type="ARBA" id="ARBA00023136"/>
    </source>
</evidence>
<proteinExistence type="inferred from homology"/>
<name>A0A5T3M4W5_SALER</name>
<dbReference type="PROSITE" id="PS51724">
    <property type="entry name" value="SPOR"/>
    <property type="match status" value="1"/>
</dbReference>
<organism evidence="13">
    <name type="scientific">Salmonella enterica</name>
    <name type="common">Salmonella choleraesuis</name>
    <dbReference type="NCBI Taxonomy" id="28901"/>
    <lineage>
        <taxon>Bacteria</taxon>
        <taxon>Pseudomonadati</taxon>
        <taxon>Pseudomonadota</taxon>
        <taxon>Gammaproteobacteria</taxon>
        <taxon>Enterobacterales</taxon>
        <taxon>Enterobacteriaceae</taxon>
        <taxon>Salmonella</taxon>
    </lineage>
</organism>
<evidence type="ECO:0000256" key="8">
    <source>
        <dbReference type="HAMAP-Rule" id="MF_02071"/>
    </source>
</evidence>
<evidence type="ECO:0000256" key="11">
    <source>
        <dbReference type="SAM" id="SignalP"/>
    </source>
</evidence>
<dbReference type="PANTHER" id="PTHR34183">
    <property type="entry name" value="ENDOLYTIC PEPTIDOGLYCAN TRANSGLYCOSYLASE RLPA"/>
    <property type="match status" value="1"/>
</dbReference>
<dbReference type="RefSeq" id="WP_080192394.1">
    <property type="nucleotide sequence ID" value="NZ_PPHA01000113.1"/>
</dbReference>
<keyword evidence="6 8" id="KW-0449">Lipoprotein</keyword>
<dbReference type="Gene3D" id="3.30.70.1070">
    <property type="entry name" value="Sporulation related repeat"/>
    <property type="match status" value="1"/>
</dbReference>
<dbReference type="EMBL" id="AACYOW010000002">
    <property type="protein sequence ID" value="EAN5783545.1"/>
    <property type="molecule type" value="Genomic_DNA"/>
</dbReference>
<dbReference type="InterPro" id="IPR036680">
    <property type="entry name" value="SPOR-like_sf"/>
</dbReference>
<dbReference type="FunFam" id="2.40.40.10:FF:000003">
    <property type="entry name" value="Endolytic peptidoglycan transglycosylase RlpA"/>
    <property type="match status" value="1"/>
</dbReference>